<reference evidence="1" key="1">
    <citation type="submission" date="2018-11" db="EMBL/GenBank/DDBJ databases">
        <authorList>
            <consortium name="Genoscope - CEA"/>
            <person name="William W."/>
        </authorList>
    </citation>
    <scope>NUCLEOTIDE SEQUENCE</scope>
</reference>
<organism evidence="1">
    <name type="scientific">Brassica oleracea</name>
    <name type="common">Wild cabbage</name>
    <dbReference type="NCBI Taxonomy" id="3712"/>
    <lineage>
        <taxon>Eukaryota</taxon>
        <taxon>Viridiplantae</taxon>
        <taxon>Streptophyta</taxon>
        <taxon>Embryophyta</taxon>
        <taxon>Tracheophyta</taxon>
        <taxon>Spermatophyta</taxon>
        <taxon>Magnoliopsida</taxon>
        <taxon>eudicotyledons</taxon>
        <taxon>Gunneridae</taxon>
        <taxon>Pentapetalae</taxon>
        <taxon>rosids</taxon>
        <taxon>malvids</taxon>
        <taxon>Brassicales</taxon>
        <taxon>Brassicaceae</taxon>
        <taxon>Brassiceae</taxon>
        <taxon>Brassica</taxon>
    </lineage>
</organism>
<gene>
    <name evidence="1" type="ORF">BOLC2T07256H</name>
</gene>
<dbReference type="EMBL" id="LR031874">
    <property type="protein sequence ID" value="VDD20499.1"/>
    <property type="molecule type" value="Genomic_DNA"/>
</dbReference>
<evidence type="ECO:0000313" key="1">
    <source>
        <dbReference type="EMBL" id="VDD20499.1"/>
    </source>
</evidence>
<sequence length="90" mass="10397">MLIFYPAGEAPGLKMMSQLLTHVKDKLVRVEKRGLLNGTERISTSCSVAEWWLTFVICFHCRPLNKAEEARACGCLFYDHIFLMFSLVQW</sequence>
<accession>A0A3P6DMZ0</accession>
<name>A0A3P6DMZ0_BRAOL</name>
<dbReference type="AlphaFoldDB" id="A0A3P6DMZ0"/>
<protein>
    <submittedName>
        <fullName evidence="1">Uncharacterized protein</fullName>
    </submittedName>
</protein>
<proteinExistence type="predicted"/>